<evidence type="ECO:0000313" key="11">
    <source>
        <dbReference type="Proteomes" id="UP001617689"/>
    </source>
</evidence>
<evidence type="ECO:0000259" key="9">
    <source>
        <dbReference type="SMART" id="SM00977"/>
    </source>
</evidence>
<dbReference type="SUPFAM" id="SSF82829">
    <property type="entry name" value="MesJ substrate recognition domain-like"/>
    <property type="match status" value="1"/>
</dbReference>
<comment type="similarity">
    <text evidence="8">Belongs to the tRNA(Ile)-lysidine synthase family.</text>
</comment>
<dbReference type="EC" id="6.3.4.19" evidence="8"/>
<proteinExistence type="inferred from homology"/>
<evidence type="ECO:0000256" key="3">
    <source>
        <dbReference type="ARBA" id="ARBA00022598"/>
    </source>
</evidence>
<dbReference type="NCBIfam" id="TIGR02433">
    <property type="entry name" value="lysidine_TilS_C"/>
    <property type="match status" value="1"/>
</dbReference>
<evidence type="ECO:0000256" key="5">
    <source>
        <dbReference type="ARBA" id="ARBA00022741"/>
    </source>
</evidence>
<comment type="subcellular location">
    <subcellularLocation>
        <location evidence="1 8">Cytoplasm</location>
    </subcellularLocation>
</comment>
<dbReference type="InterPro" id="IPR012795">
    <property type="entry name" value="tRNA_Ile_lys_synt_N"/>
</dbReference>
<dbReference type="Pfam" id="PF11734">
    <property type="entry name" value="TilS_C"/>
    <property type="match status" value="1"/>
</dbReference>
<dbReference type="SMART" id="SM00977">
    <property type="entry name" value="TilS_C"/>
    <property type="match status" value="1"/>
</dbReference>
<evidence type="ECO:0000256" key="4">
    <source>
        <dbReference type="ARBA" id="ARBA00022694"/>
    </source>
</evidence>
<dbReference type="EMBL" id="JBIXLL010000008">
    <property type="protein sequence ID" value="MFJ5430313.1"/>
    <property type="molecule type" value="Genomic_DNA"/>
</dbReference>
<dbReference type="PANTHER" id="PTHR43033">
    <property type="entry name" value="TRNA(ILE)-LYSIDINE SYNTHASE-RELATED"/>
    <property type="match status" value="1"/>
</dbReference>
<dbReference type="Pfam" id="PF09179">
    <property type="entry name" value="TilS"/>
    <property type="match status" value="1"/>
</dbReference>
<organism evidence="10 11">
    <name type="scientific">Pectobacterium actinidiae</name>
    <dbReference type="NCBI Taxonomy" id="1507808"/>
    <lineage>
        <taxon>Bacteria</taxon>
        <taxon>Pseudomonadati</taxon>
        <taxon>Pseudomonadota</taxon>
        <taxon>Gammaproteobacteria</taxon>
        <taxon>Enterobacterales</taxon>
        <taxon>Pectobacteriaceae</taxon>
        <taxon>Pectobacterium</taxon>
    </lineage>
</organism>
<dbReference type="SUPFAM" id="SSF56037">
    <property type="entry name" value="PheT/TilS domain"/>
    <property type="match status" value="1"/>
</dbReference>
<name>A0ABW8GCC9_9GAMM</name>
<dbReference type="Proteomes" id="UP001617689">
    <property type="component" value="Unassembled WGS sequence"/>
</dbReference>
<dbReference type="Gene3D" id="1.20.59.20">
    <property type="match status" value="1"/>
</dbReference>
<evidence type="ECO:0000313" key="10">
    <source>
        <dbReference type="EMBL" id="MFJ5430313.1"/>
    </source>
</evidence>
<keyword evidence="4 8" id="KW-0819">tRNA processing</keyword>
<keyword evidence="11" id="KW-1185">Reference proteome</keyword>
<comment type="catalytic activity">
    <reaction evidence="7 8">
        <text>cytidine(34) in tRNA(Ile2) + L-lysine + ATP = lysidine(34) in tRNA(Ile2) + AMP + diphosphate + H(+)</text>
        <dbReference type="Rhea" id="RHEA:43744"/>
        <dbReference type="Rhea" id="RHEA-COMP:10625"/>
        <dbReference type="Rhea" id="RHEA-COMP:10670"/>
        <dbReference type="ChEBI" id="CHEBI:15378"/>
        <dbReference type="ChEBI" id="CHEBI:30616"/>
        <dbReference type="ChEBI" id="CHEBI:32551"/>
        <dbReference type="ChEBI" id="CHEBI:33019"/>
        <dbReference type="ChEBI" id="CHEBI:82748"/>
        <dbReference type="ChEBI" id="CHEBI:83665"/>
        <dbReference type="ChEBI" id="CHEBI:456215"/>
        <dbReference type="EC" id="6.3.4.19"/>
    </reaction>
</comment>
<feature type="binding site" evidence="8">
    <location>
        <begin position="34"/>
        <end position="39"/>
    </location>
    <ligand>
        <name>ATP</name>
        <dbReference type="ChEBI" id="CHEBI:30616"/>
    </ligand>
</feature>
<evidence type="ECO:0000256" key="1">
    <source>
        <dbReference type="ARBA" id="ARBA00004496"/>
    </source>
</evidence>
<accession>A0ABW8GCC9</accession>
<evidence type="ECO:0000256" key="8">
    <source>
        <dbReference type="HAMAP-Rule" id="MF_01161"/>
    </source>
</evidence>
<feature type="domain" description="Lysidine-tRNA(Ile) synthetase C-terminal" evidence="9">
    <location>
        <begin position="376"/>
        <end position="448"/>
    </location>
</feature>
<sequence length="473" mass="53136">MRSDTVDCTEPDDGLLQTIVTQTAGCGSILLAYSGGLDSSVLLHLLVALRQRLGLPIRAAYIHHGLNPLADSWAEHCRQQCERWQVPFASLPVKVEAQNGGIEAAARTARYQALQAHLQDGEALLTAQHLDDQSETFLLALKRGSGPAGLSAMAASTLLGDSTTLGQHRLVRPLLGISRLQLEAYAQRHQLDWIEDDSNQDERFDRNFLRRQILPRLTQRWPHFPSSVARSAQLCAEQEQLLDELLEESLQALCQSDGALSINGLVPLSPVRRFALLRRWLAQQGATMPTREQLQRLWDEVAMSRQDADPVLQLNQMQVRRFRQYLYLLPLMPSLKDHIIPWQLPSCSLSLPDNLGTLLLADSGEAIRAPENGESVSIRFSTRGTVHIVGRAHGRQIKKLWQELGVPPWWRDRTPLVFYNEQLIAAMGRFVTREGQAKANQPVWHILWEKKAWGKKSLGKESLGEKLKLADSE</sequence>
<gene>
    <name evidence="8 10" type="primary">tilS</name>
    <name evidence="10" type="ORF">ACIPUP_14245</name>
</gene>
<reference evidence="10 11" key="1">
    <citation type="submission" date="2024-10" db="EMBL/GenBank/DDBJ databases">
        <authorList>
            <person name="Lu C.-H."/>
        </authorList>
    </citation>
    <scope>NUCLEOTIDE SEQUENCE [LARGE SCALE GENOMIC DNA]</scope>
    <source>
        <strain evidence="10 11">22ZTDG03-2</strain>
    </source>
</reference>
<dbReference type="InterPro" id="IPR015262">
    <property type="entry name" value="tRNA_Ile_lys_synt_subst-bd"/>
</dbReference>
<dbReference type="NCBIfam" id="TIGR02432">
    <property type="entry name" value="lysidine_TilS_N"/>
    <property type="match status" value="1"/>
</dbReference>
<dbReference type="GO" id="GO:0032267">
    <property type="term" value="F:tRNA(Ile)-lysidine synthase activity"/>
    <property type="evidence" value="ECO:0007669"/>
    <property type="project" value="UniProtKB-EC"/>
</dbReference>
<keyword evidence="3 8" id="KW-0436">Ligase</keyword>
<dbReference type="HAMAP" id="MF_01161">
    <property type="entry name" value="tRNA_Ile_lys_synt"/>
    <property type="match status" value="1"/>
</dbReference>
<evidence type="ECO:0000256" key="6">
    <source>
        <dbReference type="ARBA" id="ARBA00022840"/>
    </source>
</evidence>
<dbReference type="PANTHER" id="PTHR43033:SF1">
    <property type="entry name" value="TRNA(ILE)-LYSIDINE SYNTHASE-RELATED"/>
    <property type="match status" value="1"/>
</dbReference>
<keyword evidence="6 8" id="KW-0067">ATP-binding</keyword>
<keyword evidence="5 8" id="KW-0547">Nucleotide-binding</keyword>
<dbReference type="InterPro" id="IPR012796">
    <property type="entry name" value="Lysidine-tRNA-synth_C"/>
</dbReference>
<keyword evidence="2 8" id="KW-0963">Cytoplasm</keyword>
<dbReference type="InterPro" id="IPR011063">
    <property type="entry name" value="TilS/TtcA_N"/>
</dbReference>
<evidence type="ECO:0000256" key="7">
    <source>
        <dbReference type="ARBA" id="ARBA00048539"/>
    </source>
</evidence>
<dbReference type="CDD" id="cd01992">
    <property type="entry name" value="TilS_N"/>
    <property type="match status" value="1"/>
</dbReference>
<dbReference type="InterPro" id="IPR012094">
    <property type="entry name" value="tRNA_Ile_lys_synt"/>
</dbReference>
<dbReference type="Gene3D" id="3.40.50.620">
    <property type="entry name" value="HUPs"/>
    <property type="match status" value="1"/>
</dbReference>
<comment type="caution">
    <text evidence="10">The sequence shown here is derived from an EMBL/GenBank/DDBJ whole genome shotgun (WGS) entry which is preliminary data.</text>
</comment>
<protein>
    <recommendedName>
        <fullName evidence="8">tRNA(Ile)-lysidine synthase</fullName>
        <ecNumber evidence="8">6.3.4.19</ecNumber>
    </recommendedName>
    <alternativeName>
        <fullName evidence="8">tRNA(Ile)-2-lysyl-cytidine synthase</fullName>
    </alternativeName>
    <alternativeName>
        <fullName evidence="8">tRNA(Ile)-lysidine synthetase</fullName>
    </alternativeName>
</protein>
<comment type="domain">
    <text evidence="8">The N-terminal region contains the highly conserved SGGXDS motif, predicted to be a P-loop motif involved in ATP binding.</text>
</comment>
<evidence type="ECO:0000256" key="2">
    <source>
        <dbReference type="ARBA" id="ARBA00022490"/>
    </source>
</evidence>
<dbReference type="SUPFAM" id="SSF52402">
    <property type="entry name" value="Adenine nucleotide alpha hydrolases-like"/>
    <property type="match status" value="1"/>
</dbReference>
<dbReference type="RefSeq" id="WP_400396612.1">
    <property type="nucleotide sequence ID" value="NZ_JBIXLL010000008.1"/>
</dbReference>
<dbReference type="Pfam" id="PF01171">
    <property type="entry name" value="ATP_bind_3"/>
    <property type="match status" value="1"/>
</dbReference>
<comment type="function">
    <text evidence="8">Ligates lysine onto the cytidine present at position 34 of the AUA codon-specific tRNA(Ile) that contains the anticodon CAU, in an ATP-dependent manner. Cytidine is converted to lysidine, thus changing the amino acid specificity of the tRNA from methionine to isoleucine.</text>
</comment>
<dbReference type="InterPro" id="IPR014729">
    <property type="entry name" value="Rossmann-like_a/b/a_fold"/>
</dbReference>
<dbReference type="NCBIfam" id="NF007942">
    <property type="entry name" value="PRK10660.1"/>
    <property type="match status" value="1"/>
</dbReference>